<comment type="caution">
    <text evidence="2">The sequence shown here is derived from an EMBL/GenBank/DDBJ whole genome shotgun (WGS) entry which is preliminary data.</text>
</comment>
<gene>
    <name evidence="2" type="ORF">CU098_011535</name>
</gene>
<sequence length="72" mass="7836">MVAMVAIVVAIMVAIMVAIGDMGTTVTTSNLIKNLMIKSIQERARITKAVTWKLTCESDSRQKEGLAAWRAV</sequence>
<evidence type="ECO:0000313" key="3">
    <source>
        <dbReference type="Proteomes" id="UP000253551"/>
    </source>
</evidence>
<keyword evidence="3" id="KW-1185">Reference proteome</keyword>
<dbReference type="Proteomes" id="UP000253551">
    <property type="component" value="Unassembled WGS sequence"/>
</dbReference>
<accession>A0A367KII3</accession>
<evidence type="ECO:0000256" key="1">
    <source>
        <dbReference type="SAM" id="SignalP"/>
    </source>
</evidence>
<reference evidence="2 3" key="1">
    <citation type="journal article" date="2018" name="G3 (Bethesda)">
        <title>Phylogenetic and Phylogenomic Definition of Rhizopus Species.</title>
        <authorList>
            <person name="Gryganskyi A.P."/>
            <person name="Golan J."/>
            <person name="Dolatabadi S."/>
            <person name="Mondo S."/>
            <person name="Robb S."/>
            <person name="Idnurm A."/>
            <person name="Muszewska A."/>
            <person name="Steczkiewicz K."/>
            <person name="Masonjones S."/>
            <person name="Liao H.L."/>
            <person name="Gajdeczka M.T."/>
            <person name="Anike F."/>
            <person name="Vuek A."/>
            <person name="Anishchenko I.M."/>
            <person name="Voigt K."/>
            <person name="de Hoog G.S."/>
            <person name="Smith M.E."/>
            <person name="Heitman J."/>
            <person name="Vilgalys R."/>
            <person name="Stajich J.E."/>
        </authorList>
    </citation>
    <scope>NUCLEOTIDE SEQUENCE [LARGE SCALE GENOMIC DNA]</scope>
    <source>
        <strain evidence="2 3">LSU 92-RS-03</strain>
    </source>
</reference>
<feature type="signal peptide" evidence="1">
    <location>
        <begin position="1"/>
        <end position="20"/>
    </location>
</feature>
<proteinExistence type="predicted"/>
<organism evidence="2 3">
    <name type="scientific">Rhizopus stolonifer</name>
    <name type="common">Rhizopus nigricans</name>
    <dbReference type="NCBI Taxonomy" id="4846"/>
    <lineage>
        <taxon>Eukaryota</taxon>
        <taxon>Fungi</taxon>
        <taxon>Fungi incertae sedis</taxon>
        <taxon>Mucoromycota</taxon>
        <taxon>Mucoromycotina</taxon>
        <taxon>Mucoromycetes</taxon>
        <taxon>Mucorales</taxon>
        <taxon>Mucorineae</taxon>
        <taxon>Rhizopodaceae</taxon>
        <taxon>Rhizopus</taxon>
    </lineage>
</organism>
<feature type="chain" id="PRO_5016867140" evidence="1">
    <location>
        <begin position="21"/>
        <end position="72"/>
    </location>
</feature>
<evidence type="ECO:0000313" key="2">
    <source>
        <dbReference type="EMBL" id="RCI02035.1"/>
    </source>
</evidence>
<protein>
    <submittedName>
        <fullName evidence="2">Uncharacterized protein</fullName>
    </submittedName>
</protein>
<dbReference type="AlphaFoldDB" id="A0A367KII3"/>
<name>A0A367KII3_RHIST</name>
<keyword evidence="1" id="KW-0732">Signal</keyword>
<dbReference type="OrthoDB" id="2297637at2759"/>
<dbReference type="EMBL" id="PJQM01001560">
    <property type="protein sequence ID" value="RCI02035.1"/>
    <property type="molecule type" value="Genomic_DNA"/>
</dbReference>